<dbReference type="EMBL" id="UINC01108531">
    <property type="protein sequence ID" value="SVC74704.1"/>
    <property type="molecule type" value="Genomic_DNA"/>
</dbReference>
<evidence type="ECO:0008006" key="2">
    <source>
        <dbReference type="Google" id="ProtNLM"/>
    </source>
</evidence>
<evidence type="ECO:0000313" key="1">
    <source>
        <dbReference type="EMBL" id="SVC74704.1"/>
    </source>
</evidence>
<proteinExistence type="predicted"/>
<sequence length="53" mass="6124">MQRYSVFSLLRNSLSYHEKWQQVWRSPQPKRHYDVVIIGGGGHGLGAAHYLAK</sequence>
<dbReference type="AlphaFoldDB" id="A0A382PMV7"/>
<accession>A0A382PMV7</accession>
<gene>
    <name evidence="1" type="ORF">METZ01_LOCUS327558</name>
</gene>
<organism evidence="1">
    <name type="scientific">marine metagenome</name>
    <dbReference type="NCBI Taxonomy" id="408172"/>
    <lineage>
        <taxon>unclassified sequences</taxon>
        <taxon>metagenomes</taxon>
        <taxon>ecological metagenomes</taxon>
    </lineage>
</organism>
<dbReference type="InterPro" id="IPR036188">
    <property type="entry name" value="FAD/NAD-bd_sf"/>
</dbReference>
<reference evidence="1" key="1">
    <citation type="submission" date="2018-05" db="EMBL/GenBank/DDBJ databases">
        <authorList>
            <person name="Lanie J.A."/>
            <person name="Ng W.-L."/>
            <person name="Kazmierczak K.M."/>
            <person name="Andrzejewski T.M."/>
            <person name="Davidsen T.M."/>
            <person name="Wayne K.J."/>
            <person name="Tettelin H."/>
            <person name="Glass J.I."/>
            <person name="Rusch D."/>
            <person name="Podicherti R."/>
            <person name="Tsui H.-C.T."/>
            <person name="Winkler M.E."/>
        </authorList>
    </citation>
    <scope>NUCLEOTIDE SEQUENCE</scope>
</reference>
<name>A0A382PMV7_9ZZZZ</name>
<dbReference type="Gene3D" id="3.50.50.60">
    <property type="entry name" value="FAD/NAD(P)-binding domain"/>
    <property type="match status" value="1"/>
</dbReference>
<protein>
    <recommendedName>
        <fullName evidence="2">Sarcosine oxidase subunit beta</fullName>
    </recommendedName>
</protein>
<feature type="non-terminal residue" evidence="1">
    <location>
        <position position="53"/>
    </location>
</feature>
<dbReference type="SUPFAM" id="SSF51905">
    <property type="entry name" value="FAD/NAD(P)-binding domain"/>
    <property type="match status" value="1"/>
</dbReference>